<proteinExistence type="predicted"/>
<organism evidence="1 2">
    <name type="scientific">Micromonospora tarensis</name>
    <dbReference type="NCBI Taxonomy" id="2806100"/>
    <lineage>
        <taxon>Bacteria</taxon>
        <taxon>Bacillati</taxon>
        <taxon>Actinomycetota</taxon>
        <taxon>Actinomycetes</taxon>
        <taxon>Micromonosporales</taxon>
        <taxon>Micromonosporaceae</taxon>
        <taxon>Micromonospora</taxon>
    </lineage>
</organism>
<dbReference type="SUPFAM" id="SSF56784">
    <property type="entry name" value="HAD-like"/>
    <property type="match status" value="1"/>
</dbReference>
<dbReference type="PANTHER" id="PTHR43611:SF3">
    <property type="entry name" value="FLAVIN MONONUCLEOTIDE HYDROLASE 1, CHLOROPLATIC"/>
    <property type="match status" value="1"/>
</dbReference>
<dbReference type="EMBL" id="JAEVHL010000093">
    <property type="protein sequence ID" value="MBM0277267.1"/>
    <property type="molecule type" value="Genomic_DNA"/>
</dbReference>
<dbReference type="Gene3D" id="3.40.50.1000">
    <property type="entry name" value="HAD superfamily/HAD-like"/>
    <property type="match status" value="1"/>
</dbReference>
<gene>
    <name evidence="1" type="ORF">JM949_18650</name>
</gene>
<dbReference type="PANTHER" id="PTHR43611">
    <property type="entry name" value="ALPHA-D-GLUCOSE 1-PHOSPHATE PHOSPHATASE"/>
    <property type="match status" value="1"/>
</dbReference>
<dbReference type="Proteomes" id="UP000622245">
    <property type="component" value="Unassembled WGS sequence"/>
</dbReference>
<dbReference type="RefSeq" id="WP_203149704.1">
    <property type="nucleotide sequence ID" value="NZ_JAEVHL010000093.1"/>
</dbReference>
<dbReference type="InterPro" id="IPR036412">
    <property type="entry name" value="HAD-like_sf"/>
</dbReference>
<evidence type="ECO:0000313" key="1">
    <source>
        <dbReference type="EMBL" id="MBM0277267.1"/>
    </source>
</evidence>
<name>A0ABS1YIL1_9ACTN</name>
<accession>A0ABS1YIL1</accession>
<dbReference type="InterPro" id="IPR023214">
    <property type="entry name" value="HAD_sf"/>
</dbReference>
<dbReference type="SFLD" id="SFLDS00003">
    <property type="entry name" value="Haloacid_Dehalogenase"/>
    <property type="match status" value="1"/>
</dbReference>
<comment type="caution">
    <text evidence="1">The sequence shown here is derived from an EMBL/GenBank/DDBJ whole genome shotgun (WGS) entry which is preliminary data.</text>
</comment>
<protein>
    <submittedName>
        <fullName evidence="1">HAD family phosphatase</fullName>
    </submittedName>
</protein>
<evidence type="ECO:0000313" key="2">
    <source>
        <dbReference type="Proteomes" id="UP000622245"/>
    </source>
</evidence>
<dbReference type="SFLD" id="SFLDG01129">
    <property type="entry name" value="C1.5:_HAD__Beta-PGM__Phosphata"/>
    <property type="match status" value="1"/>
</dbReference>
<dbReference type="CDD" id="cd02603">
    <property type="entry name" value="HAD_sEH-N_like"/>
    <property type="match status" value="1"/>
</dbReference>
<sequence>MADTVLFDLFGVIARQQSPSAREVLRATAGVPAPAFWATYWALRTPYDRGEVTAFGYWRQVATALGSTVDDRQINRLIAADVASWSVVDDDMVAVVERAAASGRRLALLSNIPEELAAHYERHHRWLRHFDVVAFSCRTSHVKPEPDAYRWCCRALDLAPGRILFIDDRVENIQAAEAIGMRAHLFISPTQAHQAITELDTVPRRR</sequence>
<dbReference type="Pfam" id="PF00702">
    <property type="entry name" value="Hydrolase"/>
    <property type="match status" value="1"/>
</dbReference>
<keyword evidence="2" id="KW-1185">Reference proteome</keyword>
<dbReference type="NCBIfam" id="TIGR01509">
    <property type="entry name" value="HAD-SF-IA-v3"/>
    <property type="match status" value="1"/>
</dbReference>
<dbReference type="InterPro" id="IPR006439">
    <property type="entry name" value="HAD-SF_hydro_IA"/>
</dbReference>
<reference evidence="1 2" key="1">
    <citation type="submission" date="2021-01" db="EMBL/GenBank/DDBJ databases">
        <title>Draft genome sequence of Micromonospora sp. strain STR1s_6.</title>
        <authorList>
            <person name="Karlyshev A."/>
            <person name="Jawad R."/>
        </authorList>
    </citation>
    <scope>NUCLEOTIDE SEQUENCE [LARGE SCALE GENOMIC DNA]</scope>
    <source>
        <strain evidence="1 2">STR1S-6</strain>
    </source>
</reference>